<dbReference type="GO" id="GO:0015074">
    <property type="term" value="P:DNA integration"/>
    <property type="evidence" value="ECO:0007669"/>
    <property type="project" value="InterPro"/>
</dbReference>
<dbReference type="GO" id="GO:0003676">
    <property type="term" value="F:nucleic acid binding"/>
    <property type="evidence" value="ECO:0007669"/>
    <property type="project" value="InterPro"/>
</dbReference>
<feature type="domain" description="Integrase catalytic" evidence="3">
    <location>
        <begin position="89"/>
        <end position="249"/>
    </location>
</feature>
<reference evidence="4 5" key="1">
    <citation type="submission" date="2014-03" db="EMBL/GenBank/DDBJ databases">
        <title>Genomics of Bifidobacteria.</title>
        <authorList>
            <person name="Ventura M."/>
            <person name="Milani C."/>
            <person name="Lugli G.A."/>
        </authorList>
    </citation>
    <scope>NUCLEOTIDE SEQUENCE [LARGE SCALE GENOMIC DNA]</scope>
    <source>
        <strain evidence="4 5">JCM 13495</strain>
    </source>
</reference>
<sequence>MVEHPETERVDPIADDVRAAWRDSRERHGVRKTEAALAGRGVVASRRRIGNIMKRHGMASAYARRTSFRPCKQDVNEAGLANLLDREFSGYRPHTHLASGPDVRGGSGADGAYVCLPMDLANRAIAGHCTGTNRTADLVLAAFATLEFPLTDVEVFHTDRAASSTTPGSTNCSNVRHTTLPVPQGEPYDNAVVETTNRLLKKELIYRNHYSTIERLRSDPDGYVWWFNNQRLHSTLGYRSPNEFTQQGLVLQETVQHTVANPSRTHHPSRTDCRASWRRTASDSVSSP</sequence>
<dbReference type="AlphaFoldDB" id="A0A087EH41"/>
<dbReference type="InterPro" id="IPR050900">
    <property type="entry name" value="Transposase_IS3/IS150/IS904"/>
</dbReference>
<organism evidence="4 5">
    <name type="scientific">Bifidobacterium tsurumiense</name>
    <dbReference type="NCBI Taxonomy" id="356829"/>
    <lineage>
        <taxon>Bacteria</taxon>
        <taxon>Bacillati</taxon>
        <taxon>Actinomycetota</taxon>
        <taxon>Actinomycetes</taxon>
        <taxon>Bifidobacteriales</taxon>
        <taxon>Bifidobacteriaceae</taxon>
        <taxon>Bifidobacterium</taxon>
    </lineage>
</organism>
<dbReference type="Proteomes" id="UP000029080">
    <property type="component" value="Unassembled WGS sequence"/>
</dbReference>
<accession>A0A087EH41</accession>
<comment type="caution">
    <text evidence="4">The sequence shown here is derived from an EMBL/GenBank/DDBJ whole genome shotgun (WGS) entry which is preliminary data.</text>
</comment>
<evidence type="ECO:0000256" key="1">
    <source>
        <dbReference type="ARBA" id="ARBA00002286"/>
    </source>
</evidence>
<dbReference type="InterPro" id="IPR025948">
    <property type="entry name" value="HTH-like_dom"/>
</dbReference>
<keyword evidence="5" id="KW-1185">Reference proteome</keyword>
<evidence type="ECO:0000259" key="3">
    <source>
        <dbReference type="PROSITE" id="PS50994"/>
    </source>
</evidence>
<dbReference type="InterPro" id="IPR001584">
    <property type="entry name" value="Integrase_cat-core"/>
</dbReference>
<evidence type="ECO:0000256" key="2">
    <source>
        <dbReference type="SAM" id="MobiDB-lite"/>
    </source>
</evidence>
<gene>
    <name evidence="4" type="ORF">BITS_5009</name>
</gene>
<dbReference type="Gene3D" id="3.30.420.10">
    <property type="entry name" value="Ribonuclease H-like superfamily/Ribonuclease H"/>
    <property type="match status" value="1"/>
</dbReference>
<name>A0A087EH41_9BIFI</name>
<evidence type="ECO:0000313" key="4">
    <source>
        <dbReference type="EMBL" id="KFJ07092.1"/>
    </source>
</evidence>
<dbReference type="InterPro" id="IPR012337">
    <property type="entry name" value="RNaseH-like_sf"/>
</dbReference>
<comment type="function">
    <text evidence="1">Involved in the transposition of the insertion sequence.</text>
</comment>
<dbReference type="PANTHER" id="PTHR46889">
    <property type="entry name" value="TRANSPOSASE INSF FOR INSERTION SEQUENCE IS3B-RELATED"/>
    <property type="match status" value="1"/>
</dbReference>
<dbReference type="Pfam" id="PF13276">
    <property type="entry name" value="HTH_21"/>
    <property type="match status" value="1"/>
</dbReference>
<dbReference type="SUPFAM" id="SSF53098">
    <property type="entry name" value="Ribonuclease H-like"/>
    <property type="match status" value="1"/>
</dbReference>
<dbReference type="EMBL" id="JGZU01000005">
    <property type="protein sequence ID" value="KFJ07092.1"/>
    <property type="molecule type" value="Genomic_DNA"/>
</dbReference>
<feature type="region of interest" description="Disordered" evidence="2">
    <location>
        <begin position="261"/>
        <end position="288"/>
    </location>
</feature>
<proteinExistence type="predicted"/>
<dbReference type="eggNOG" id="COG2801">
    <property type="taxonomic scope" value="Bacteria"/>
</dbReference>
<dbReference type="PROSITE" id="PS50994">
    <property type="entry name" value="INTEGRASE"/>
    <property type="match status" value="1"/>
</dbReference>
<protein>
    <submittedName>
        <fullName evidence="4">Integrase</fullName>
    </submittedName>
</protein>
<dbReference type="InterPro" id="IPR036397">
    <property type="entry name" value="RNaseH_sf"/>
</dbReference>
<evidence type="ECO:0000313" key="5">
    <source>
        <dbReference type="Proteomes" id="UP000029080"/>
    </source>
</evidence>
<dbReference type="PANTHER" id="PTHR46889:SF5">
    <property type="entry name" value="INTEGRASE PROTEIN"/>
    <property type="match status" value="1"/>
</dbReference>
<dbReference type="Pfam" id="PF13333">
    <property type="entry name" value="rve_2"/>
    <property type="match status" value="1"/>
</dbReference>